<comment type="caution">
    <text evidence="1">The sequence shown here is derived from an EMBL/GenBank/DDBJ whole genome shotgun (WGS) entry which is preliminary data.</text>
</comment>
<name>A0ACC5ZGB2_9TELE</name>
<proteinExistence type="predicted"/>
<gene>
    <name evidence="1" type="ORF">PDJAM_G00144070</name>
</gene>
<keyword evidence="2" id="KW-1185">Reference proteome</keyword>
<organism evidence="1 2">
    <name type="scientific">Pangasius djambal</name>
    <dbReference type="NCBI Taxonomy" id="1691987"/>
    <lineage>
        <taxon>Eukaryota</taxon>
        <taxon>Metazoa</taxon>
        <taxon>Chordata</taxon>
        <taxon>Craniata</taxon>
        <taxon>Vertebrata</taxon>
        <taxon>Euteleostomi</taxon>
        <taxon>Actinopterygii</taxon>
        <taxon>Neopterygii</taxon>
        <taxon>Teleostei</taxon>
        <taxon>Ostariophysi</taxon>
        <taxon>Siluriformes</taxon>
        <taxon>Pangasiidae</taxon>
        <taxon>Pangasius</taxon>
    </lineage>
</organism>
<dbReference type="EMBL" id="CM040998">
    <property type="protein sequence ID" value="MCJ8746632.1"/>
    <property type="molecule type" value="Genomic_DNA"/>
</dbReference>
<sequence length="283" mass="31812">MASSPHLMSLLILVLSSHVMLTNALRLWGLRAAGLSGDALGNRPDPYVKVWCDGLFGGTTELYSFPSLELRGPNLFQHDDAPVHKASSMKTWCVKVGVEELECPSQIPDLNPTEHLWDELEYWEGREREREFEHFGCCTQYFTKADKTMTFSSSPRLVYLTVFILVCLALPSDAALRVYLLQGKGLKGDALGNAPDPYVKMYVRNTFVGQTSVIKNSSNPLWSSILISNTAQISNELKLQVWDKDVQHDDLLGVCYAQVKRGSYTYKCTLSKGGYLTYSYEFK</sequence>
<evidence type="ECO:0000313" key="2">
    <source>
        <dbReference type="Proteomes" id="UP000830395"/>
    </source>
</evidence>
<protein>
    <submittedName>
        <fullName evidence="1">Uncharacterized protein</fullName>
    </submittedName>
</protein>
<reference evidence="1" key="1">
    <citation type="submission" date="2020-02" db="EMBL/GenBank/DDBJ databases">
        <title>Genome sequencing of the panga catfish, Pangasius djambal.</title>
        <authorList>
            <person name="Wen M."/>
            <person name="Zahm M."/>
            <person name="Roques C."/>
            <person name="Cabau C."/>
            <person name="Klopp C."/>
            <person name="Donnadieu C."/>
            <person name="Jouanno E."/>
            <person name="Avarre J.-C."/>
            <person name="Campet M."/>
            <person name="Ha T."/>
            <person name="Dugue R."/>
            <person name="Lampietro C."/>
            <person name="Louis A."/>
            <person name="Herpin A."/>
            <person name="Echchiki A."/>
            <person name="Berthelot C."/>
            <person name="Parey E."/>
            <person name="Roest-Crollius H."/>
            <person name="Braasch I."/>
            <person name="Postlethwait J.H."/>
            <person name="Bobe J."/>
            <person name="Montfort J."/>
            <person name="Bouchez O."/>
            <person name="Begum T."/>
            <person name="Schartl M."/>
            <person name="Gustiano R."/>
            <person name="Guiguen Y."/>
        </authorList>
    </citation>
    <scope>NUCLEOTIDE SEQUENCE</scope>
    <source>
        <strain evidence="1">Pdj_M5554</strain>
    </source>
</reference>
<evidence type="ECO:0000313" key="1">
    <source>
        <dbReference type="EMBL" id="MCJ8746632.1"/>
    </source>
</evidence>
<dbReference type="Proteomes" id="UP000830395">
    <property type="component" value="Chromosome 24"/>
</dbReference>
<accession>A0ACC5ZGB2</accession>